<dbReference type="GO" id="GO:0008234">
    <property type="term" value="F:cysteine-type peptidase activity"/>
    <property type="evidence" value="ECO:0007669"/>
    <property type="project" value="UniProtKB-KW"/>
</dbReference>
<proteinExistence type="predicted"/>
<keyword evidence="1" id="KW-0645">Protease</keyword>
<evidence type="ECO:0000313" key="6">
    <source>
        <dbReference type="EMBL" id="GDZ83443.1"/>
    </source>
</evidence>
<feature type="active site" description="Acyl-thioester intermediate" evidence="4">
    <location>
        <position position="262"/>
    </location>
</feature>
<dbReference type="Gene3D" id="2.40.260.10">
    <property type="entry name" value="Sortase"/>
    <property type="match status" value="1"/>
</dbReference>
<evidence type="ECO:0000313" key="7">
    <source>
        <dbReference type="Proteomes" id="UP000323274"/>
    </source>
</evidence>
<dbReference type="SUPFAM" id="SSF63817">
    <property type="entry name" value="Sortase"/>
    <property type="match status" value="1"/>
</dbReference>
<accession>A0A5A5U0S4</accession>
<dbReference type="CDD" id="cd06165">
    <property type="entry name" value="Sortase_A"/>
    <property type="match status" value="1"/>
</dbReference>
<dbReference type="InterPro" id="IPR023365">
    <property type="entry name" value="Sortase_dom-sf"/>
</dbReference>
<evidence type="ECO:0000256" key="5">
    <source>
        <dbReference type="SAM" id="Phobius"/>
    </source>
</evidence>
<dbReference type="Proteomes" id="UP000323274">
    <property type="component" value="Unassembled WGS sequence"/>
</dbReference>
<evidence type="ECO:0008006" key="8">
    <source>
        <dbReference type="Google" id="ProtNLM"/>
    </source>
</evidence>
<protein>
    <recommendedName>
        <fullName evidence="8">Sortase</fullName>
    </recommendedName>
</protein>
<dbReference type="RefSeq" id="WP_149334040.1">
    <property type="nucleotide sequence ID" value="NZ_BJJW01000004.1"/>
</dbReference>
<dbReference type="AlphaFoldDB" id="A0A5A5U0S4"/>
<keyword evidence="5" id="KW-0472">Membrane</keyword>
<evidence type="ECO:0000256" key="1">
    <source>
        <dbReference type="ARBA" id="ARBA00022670"/>
    </source>
</evidence>
<dbReference type="InterPro" id="IPR042007">
    <property type="entry name" value="Sortase_A"/>
</dbReference>
<evidence type="ECO:0000256" key="3">
    <source>
        <dbReference type="ARBA" id="ARBA00022807"/>
    </source>
</evidence>
<keyword evidence="5" id="KW-1133">Transmembrane helix</keyword>
<evidence type="ECO:0000256" key="2">
    <source>
        <dbReference type="ARBA" id="ARBA00022801"/>
    </source>
</evidence>
<comment type="caution">
    <text evidence="6">The sequence shown here is derived from an EMBL/GenBank/DDBJ whole genome shotgun (WGS) entry which is preliminary data.</text>
</comment>
<keyword evidence="5" id="KW-0812">Transmembrane</keyword>
<dbReference type="InterPro" id="IPR005754">
    <property type="entry name" value="Sortase"/>
</dbReference>
<sequence length="324" mass="36071">MTNITQTLTSNIPHNEQSIIQLCVVFVVLLLTLFLLNLVINKLRKKQIYYKKIAYFSLMWALGLSLIGVGAQSIYQNNTFSVQTTVLKPIQKYERQKSDRAAKNDHTTRPEIEKMVMRQAIKGLDKQGFVAIPNRNILLPIYNDAYSDNGLNAGADYANKSAVDPTGDNKPIMGQGNYGLAAHNFNDGKTGFSALQQETNHDSPYLQNNQLKGSNWLNGQSVLLANAQGVYDYKITGQTLVTPETVSVLNPTQQAEVTIISCLFPSTNYRIITHAQLNKAYTWQNAPENLVNEFNLKVRDTNARASWWNPGIEEGANGDKGGTK</sequence>
<keyword evidence="3" id="KW-0788">Thiol protease</keyword>
<dbReference type="EMBL" id="BJJW01000004">
    <property type="protein sequence ID" value="GDZ83443.1"/>
    <property type="molecule type" value="Genomic_DNA"/>
</dbReference>
<feature type="transmembrane region" description="Helical" evidence="5">
    <location>
        <begin position="53"/>
        <end position="75"/>
    </location>
</feature>
<gene>
    <name evidence="6" type="ORF">LCIT_06850</name>
</gene>
<feature type="transmembrane region" description="Helical" evidence="5">
    <location>
        <begin position="19"/>
        <end position="41"/>
    </location>
</feature>
<evidence type="ECO:0000256" key="4">
    <source>
        <dbReference type="PIRSR" id="PIRSR605754-1"/>
    </source>
</evidence>
<keyword evidence="2" id="KW-0378">Hydrolase</keyword>
<feature type="active site" description="Proton donor/acceptor" evidence="4">
    <location>
        <position position="183"/>
    </location>
</feature>
<name>A0A5A5U0S4_LEUCI</name>
<dbReference type="GO" id="GO:0006508">
    <property type="term" value="P:proteolysis"/>
    <property type="evidence" value="ECO:0007669"/>
    <property type="project" value="UniProtKB-KW"/>
</dbReference>
<dbReference type="Pfam" id="PF04203">
    <property type="entry name" value="Sortase"/>
    <property type="match status" value="1"/>
</dbReference>
<reference evidence="6 7" key="1">
    <citation type="submission" date="2019-04" db="EMBL/GenBank/DDBJ databases">
        <title>A pseudo-fructophilic Leuconostoc citreum strain F192-5 isolated from peel of satsuma mandarin: the first report for isolation and characterization of strain-dependent fructophilic-like characteristics.</title>
        <authorList>
            <person name="Maeno S."/>
            <person name="Tanizawa Y."/>
            <person name="Kajikawa A."/>
            <person name="Kanesaki Y."/>
            <person name="Kubota E."/>
            <person name="Arita M."/>
            <person name="Leon D."/>
            <person name="Endo A."/>
        </authorList>
    </citation>
    <scope>NUCLEOTIDE SEQUENCE [LARGE SCALE GENOMIC DNA]</scope>
    <source>
        <strain evidence="6 7">F192-5</strain>
    </source>
</reference>
<organism evidence="6 7">
    <name type="scientific">Leuconostoc citreum</name>
    <dbReference type="NCBI Taxonomy" id="33964"/>
    <lineage>
        <taxon>Bacteria</taxon>
        <taxon>Bacillati</taxon>
        <taxon>Bacillota</taxon>
        <taxon>Bacilli</taxon>
        <taxon>Lactobacillales</taxon>
        <taxon>Lactobacillaceae</taxon>
        <taxon>Leuconostoc</taxon>
    </lineage>
</organism>